<dbReference type="RefSeq" id="WP_394821068.1">
    <property type="nucleotide sequence ID" value="NZ_CP089984.1"/>
</dbReference>
<protein>
    <recommendedName>
        <fullName evidence="3">Deacetylase sirtuin-type domain-containing protein</fullName>
    </recommendedName>
</protein>
<reference evidence="1 2" key="1">
    <citation type="submission" date="2021-12" db="EMBL/GenBank/DDBJ databases">
        <title>Discovery of the Pendulisporaceae a myxobacterial family with distinct sporulation behavior and unique specialized metabolism.</title>
        <authorList>
            <person name="Garcia R."/>
            <person name="Popoff A."/>
            <person name="Bader C.D."/>
            <person name="Loehr J."/>
            <person name="Walesch S."/>
            <person name="Walt C."/>
            <person name="Boldt J."/>
            <person name="Bunk B."/>
            <person name="Haeckl F.J.F.P.J."/>
            <person name="Gunesch A.P."/>
            <person name="Birkelbach J."/>
            <person name="Nuebel U."/>
            <person name="Pietschmann T."/>
            <person name="Bach T."/>
            <person name="Mueller R."/>
        </authorList>
    </citation>
    <scope>NUCLEOTIDE SEQUENCE [LARGE SCALE GENOMIC DNA]</scope>
    <source>
        <strain evidence="1 2">MSr11954</strain>
    </source>
</reference>
<dbReference type="InterPro" id="IPR029035">
    <property type="entry name" value="DHS-like_NAD/FAD-binding_dom"/>
</dbReference>
<evidence type="ECO:0008006" key="3">
    <source>
        <dbReference type="Google" id="ProtNLM"/>
    </source>
</evidence>
<evidence type="ECO:0000313" key="1">
    <source>
        <dbReference type="EMBL" id="WXB11448.1"/>
    </source>
</evidence>
<proteinExistence type="predicted"/>
<accession>A0ABZ2LKH2</accession>
<dbReference type="EMBL" id="CP089984">
    <property type="protein sequence ID" value="WXB11448.1"/>
    <property type="molecule type" value="Genomic_DNA"/>
</dbReference>
<sequence length="412" mass="47662">MKFPFTVVPDLTDAELDRYHRHIDSDASGWHRRWTESIWRRHQHPSNAEKSGWKSERDQKRRIIHFYDEYGLEGRSFVLRRAWLSLQLSLPEEHIQEYRVAVRERLEQGDWRAEGTETFDGLRHAIWRRGDLIARIAECKVHPEQAKRGHMPPPGYAHYGLTLITDGYRLPDGWLERPWRVFFDVGLRKTLPRQAPTLVEPEALADYLPAQLELGCGPSIEAGIPHLSTLHRIYGVSHGDYGFVFRAAEDGALDVLSAPERKYAEMTAIYGACMRAGSTDFYRAMRDLHRSGHLVGPVITNNFDCQCADLGLPEISLRRYDWGPYYPVIEHDPRARSLLVVGVHADRRLVQMRARERGLKILFIDPEEYIAPDGRRISYPVEAPQERDRFVRATAQDAMTRLHRAVRRGAND</sequence>
<organism evidence="1 2">
    <name type="scientific">Pendulispora albinea</name>
    <dbReference type="NCBI Taxonomy" id="2741071"/>
    <lineage>
        <taxon>Bacteria</taxon>
        <taxon>Pseudomonadati</taxon>
        <taxon>Myxococcota</taxon>
        <taxon>Myxococcia</taxon>
        <taxon>Myxococcales</taxon>
        <taxon>Sorangiineae</taxon>
        <taxon>Pendulisporaceae</taxon>
        <taxon>Pendulispora</taxon>
    </lineage>
</organism>
<keyword evidence="2" id="KW-1185">Reference proteome</keyword>
<gene>
    <name evidence="1" type="ORF">LZC94_26730</name>
</gene>
<dbReference type="Proteomes" id="UP001370348">
    <property type="component" value="Chromosome"/>
</dbReference>
<dbReference type="SUPFAM" id="SSF52467">
    <property type="entry name" value="DHS-like NAD/FAD-binding domain"/>
    <property type="match status" value="1"/>
</dbReference>
<evidence type="ECO:0000313" key="2">
    <source>
        <dbReference type="Proteomes" id="UP001370348"/>
    </source>
</evidence>
<name>A0ABZ2LKH2_9BACT</name>